<sequence length="158" mass="18215">MKAQHTLPGPEEKTGATIPSHPIPSSYFPNQDQIYDGGRTYNGANKRGKFHESYFSLQGRRLAGRYAYYAICNGMKESGRGVLWISENPHTELMTKCAKRENTDRCDYYNIGRKLSACAECEKENKKMWYCGVEHYRKGWKLHKFTCEKKTTANAEKK</sequence>
<name>A0A4Y8CQU1_9HELO</name>
<dbReference type="AlphaFoldDB" id="A0A4Y8CQU1"/>
<feature type="region of interest" description="Disordered" evidence="1">
    <location>
        <begin position="1"/>
        <end position="26"/>
    </location>
</feature>
<keyword evidence="3" id="KW-1185">Reference proteome</keyword>
<protein>
    <recommendedName>
        <fullName evidence="4">MYND-type domain-containing protein</fullName>
    </recommendedName>
</protein>
<evidence type="ECO:0008006" key="4">
    <source>
        <dbReference type="Google" id="ProtNLM"/>
    </source>
</evidence>
<dbReference type="OrthoDB" id="432970at2759"/>
<evidence type="ECO:0000313" key="2">
    <source>
        <dbReference type="EMBL" id="TEY42371.1"/>
    </source>
</evidence>
<dbReference type="EMBL" id="PHWZ01000391">
    <property type="protein sequence ID" value="TEY42371.1"/>
    <property type="molecule type" value="Genomic_DNA"/>
</dbReference>
<organism evidence="2 3">
    <name type="scientific">Botryotinia calthae</name>
    <dbReference type="NCBI Taxonomy" id="38488"/>
    <lineage>
        <taxon>Eukaryota</taxon>
        <taxon>Fungi</taxon>
        <taxon>Dikarya</taxon>
        <taxon>Ascomycota</taxon>
        <taxon>Pezizomycotina</taxon>
        <taxon>Leotiomycetes</taxon>
        <taxon>Helotiales</taxon>
        <taxon>Sclerotiniaceae</taxon>
        <taxon>Botryotinia</taxon>
    </lineage>
</organism>
<evidence type="ECO:0000313" key="3">
    <source>
        <dbReference type="Proteomes" id="UP000297299"/>
    </source>
</evidence>
<reference evidence="2 3" key="1">
    <citation type="submission" date="2017-11" db="EMBL/GenBank/DDBJ databases">
        <title>Comparative genomics of Botrytis spp.</title>
        <authorList>
            <person name="Valero-Jimenez C.A."/>
            <person name="Tapia P."/>
            <person name="Veloso J."/>
            <person name="Silva-Moreno E."/>
            <person name="Staats M."/>
            <person name="Valdes J.H."/>
            <person name="Van Kan J.A.L."/>
        </authorList>
    </citation>
    <scope>NUCLEOTIDE SEQUENCE [LARGE SCALE GENOMIC DNA]</scope>
    <source>
        <strain evidence="2 3">MUCL2830</strain>
    </source>
</reference>
<gene>
    <name evidence="2" type="ORF">BOTCAL_0392g00070</name>
</gene>
<comment type="caution">
    <text evidence="2">The sequence shown here is derived from an EMBL/GenBank/DDBJ whole genome shotgun (WGS) entry which is preliminary data.</text>
</comment>
<accession>A0A4Y8CQU1</accession>
<dbReference type="Proteomes" id="UP000297299">
    <property type="component" value="Unassembled WGS sequence"/>
</dbReference>
<dbReference type="SUPFAM" id="SSF144232">
    <property type="entry name" value="HIT/MYND zinc finger-like"/>
    <property type="match status" value="1"/>
</dbReference>
<evidence type="ECO:0000256" key="1">
    <source>
        <dbReference type="SAM" id="MobiDB-lite"/>
    </source>
</evidence>
<proteinExistence type="predicted"/>
<dbReference type="Gene3D" id="6.10.140.2220">
    <property type="match status" value="1"/>
</dbReference>